<dbReference type="InterPro" id="IPR006558">
    <property type="entry name" value="LamG-like"/>
</dbReference>
<dbReference type="AlphaFoldDB" id="A0A1F6BUR4"/>
<feature type="domain" description="LamG-like jellyroll fold" evidence="4">
    <location>
        <begin position="177"/>
        <end position="305"/>
    </location>
</feature>
<sequence length="417" mass="45870">MTIKKKFFLKAITGQSLVEIVLALALASVLIGAAVVGIVFVLRSGQSNEKFQTASALSRSFLQTLHYVSEGNWLSLYNLQKGSDVSYYLVPTSTLFQAVSGHEGVSQDVAVSNLLHHWKFDEDSSSSLLYDSLSEGRTGLFSGGVFRSSSCYASRCLSFDGVDGYAQVSSPLLDNLTAFSLSFWARMDEARSVVFLAKRDDANFSWETGLTSDGHVFGRVNALGYEALTSSTLPLQVWTHIALTFDGSNILLYLNGSLEDSYSYAGSISSFTGPVSFGRRMSSFPDYLLGLMDEVRVYNRALSLAEIRDIYNSNVFVRSFSVEDVNRDLNGKIVSSGGVQDPSTEKVTVSVEWVSKGNATTSIQVSDFLTRWKNEVFSQTDWSEESGSLDPLFEPEGQYYDVQNLDTSSGSLRIRTF</sequence>
<name>A0A1F6BUR4_9BACT</name>
<dbReference type="Proteomes" id="UP000176996">
    <property type="component" value="Unassembled WGS sequence"/>
</dbReference>
<keyword evidence="2" id="KW-1015">Disulfide bond</keyword>
<accession>A0A1F6BUR4</accession>
<feature type="transmembrane region" description="Helical" evidence="3">
    <location>
        <begin position="20"/>
        <end position="42"/>
    </location>
</feature>
<proteinExistence type="predicted"/>
<dbReference type="SMART" id="SM00560">
    <property type="entry name" value="LamGL"/>
    <property type="match status" value="1"/>
</dbReference>
<dbReference type="STRING" id="1798471.A3A21_00415"/>
<evidence type="ECO:0000313" key="5">
    <source>
        <dbReference type="EMBL" id="OGG40694.1"/>
    </source>
</evidence>
<dbReference type="SUPFAM" id="SSF49899">
    <property type="entry name" value="Concanavalin A-like lectins/glucanases"/>
    <property type="match status" value="1"/>
</dbReference>
<gene>
    <name evidence="5" type="ORF">A3A21_00415</name>
</gene>
<evidence type="ECO:0000256" key="1">
    <source>
        <dbReference type="ARBA" id="ARBA00022729"/>
    </source>
</evidence>
<evidence type="ECO:0000259" key="4">
    <source>
        <dbReference type="SMART" id="SM00560"/>
    </source>
</evidence>
<evidence type="ECO:0000256" key="2">
    <source>
        <dbReference type="ARBA" id="ARBA00023157"/>
    </source>
</evidence>
<dbReference type="Pfam" id="PF13385">
    <property type="entry name" value="Laminin_G_3"/>
    <property type="match status" value="1"/>
</dbReference>
<organism evidence="5 6">
    <name type="scientific">Candidatus Jorgensenbacteria bacterium RIFCSPLOWO2_01_FULL_45_25b</name>
    <dbReference type="NCBI Taxonomy" id="1798471"/>
    <lineage>
        <taxon>Bacteria</taxon>
        <taxon>Candidatus Joergenseniibacteriota</taxon>
    </lineage>
</organism>
<evidence type="ECO:0000256" key="3">
    <source>
        <dbReference type="SAM" id="Phobius"/>
    </source>
</evidence>
<protein>
    <recommendedName>
        <fullName evidence="4">LamG-like jellyroll fold domain-containing protein</fullName>
    </recommendedName>
</protein>
<evidence type="ECO:0000313" key="6">
    <source>
        <dbReference type="Proteomes" id="UP000176996"/>
    </source>
</evidence>
<keyword evidence="3" id="KW-1133">Transmembrane helix</keyword>
<keyword evidence="1" id="KW-0732">Signal</keyword>
<dbReference type="Gene3D" id="2.60.120.200">
    <property type="match status" value="1"/>
</dbReference>
<reference evidence="5 6" key="1">
    <citation type="journal article" date="2016" name="Nat. Commun.">
        <title>Thousands of microbial genomes shed light on interconnected biogeochemical processes in an aquifer system.</title>
        <authorList>
            <person name="Anantharaman K."/>
            <person name="Brown C.T."/>
            <person name="Hug L.A."/>
            <person name="Sharon I."/>
            <person name="Castelle C.J."/>
            <person name="Probst A.J."/>
            <person name="Thomas B.C."/>
            <person name="Singh A."/>
            <person name="Wilkins M.J."/>
            <person name="Karaoz U."/>
            <person name="Brodie E.L."/>
            <person name="Williams K.H."/>
            <person name="Hubbard S.S."/>
            <person name="Banfield J.F."/>
        </authorList>
    </citation>
    <scope>NUCLEOTIDE SEQUENCE [LARGE SCALE GENOMIC DNA]</scope>
</reference>
<dbReference type="InterPro" id="IPR013320">
    <property type="entry name" value="ConA-like_dom_sf"/>
</dbReference>
<keyword evidence="3" id="KW-0812">Transmembrane</keyword>
<dbReference type="EMBL" id="MFKK01000021">
    <property type="protein sequence ID" value="OGG40694.1"/>
    <property type="molecule type" value="Genomic_DNA"/>
</dbReference>
<keyword evidence="3" id="KW-0472">Membrane</keyword>
<comment type="caution">
    <text evidence="5">The sequence shown here is derived from an EMBL/GenBank/DDBJ whole genome shotgun (WGS) entry which is preliminary data.</text>
</comment>